<name>A0ABR8NA79_9ACTN</name>
<evidence type="ECO:0000259" key="5">
    <source>
        <dbReference type="Pfam" id="PF01979"/>
    </source>
</evidence>
<dbReference type="PANTHER" id="PTHR11271:SF6">
    <property type="entry name" value="GUANINE DEAMINASE"/>
    <property type="match status" value="1"/>
</dbReference>
<dbReference type="Gene3D" id="2.30.40.10">
    <property type="entry name" value="Urease, subunit C, domain 1"/>
    <property type="match status" value="1"/>
</dbReference>
<evidence type="ECO:0000256" key="4">
    <source>
        <dbReference type="ARBA" id="ARBA00022833"/>
    </source>
</evidence>
<feature type="domain" description="Amidohydrolase-related" evidence="5">
    <location>
        <begin position="74"/>
        <end position="438"/>
    </location>
</feature>
<organism evidence="6 7">
    <name type="scientific">Nocardioides cavernae</name>
    <dbReference type="NCBI Taxonomy" id="1921566"/>
    <lineage>
        <taxon>Bacteria</taxon>
        <taxon>Bacillati</taxon>
        <taxon>Actinomycetota</taxon>
        <taxon>Actinomycetes</taxon>
        <taxon>Propionibacteriales</taxon>
        <taxon>Nocardioidaceae</taxon>
        <taxon>Nocardioides</taxon>
    </lineage>
</organism>
<gene>
    <name evidence="6" type="ORF">IEZ26_10430</name>
</gene>
<evidence type="ECO:0000256" key="2">
    <source>
        <dbReference type="ARBA" id="ARBA00022723"/>
    </source>
</evidence>
<dbReference type="SUPFAM" id="SSF51338">
    <property type="entry name" value="Composite domain of metallo-dependent hydrolases"/>
    <property type="match status" value="1"/>
</dbReference>
<comment type="cofactor">
    <cofactor evidence="1">
        <name>Zn(2+)</name>
        <dbReference type="ChEBI" id="CHEBI:29105"/>
    </cofactor>
</comment>
<comment type="caution">
    <text evidence="6">The sequence shown here is derived from an EMBL/GenBank/DDBJ whole genome shotgun (WGS) entry which is preliminary data.</text>
</comment>
<dbReference type="SUPFAM" id="SSF51556">
    <property type="entry name" value="Metallo-dependent hydrolases"/>
    <property type="match status" value="1"/>
</dbReference>
<keyword evidence="7" id="KW-1185">Reference proteome</keyword>
<keyword evidence="3 6" id="KW-0378">Hydrolase</keyword>
<dbReference type="Proteomes" id="UP000618818">
    <property type="component" value="Unassembled WGS sequence"/>
</dbReference>
<keyword evidence="4" id="KW-0862">Zinc</keyword>
<dbReference type="InterPro" id="IPR006680">
    <property type="entry name" value="Amidohydro-rel"/>
</dbReference>
<evidence type="ECO:0000313" key="7">
    <source>
        <dbReference type="Proteomes" id="UP000618818"/>
    </source>
</evidence>
<evidence type="ECO:0000256" key="1">
    <source>
        <dbReference type="ARBA" id="ARBA00001947"/>
    </source>
</evidence>
<sequence>MTIAPTSDARVVYRARAYDAPEDPFTTSGPAFRYDDDLGLAVSDDGVITDRGPFASVAASRPDAPVIDLRSGLLLPGLVDTHVHFPQVRVIGALGMPLLEWLERCALPEEERLASTSYAATVAGELVAGLVAAGTTTSLVFGSHFAPAMDALFAEAERFGLRMTSGLVVSDRVLPEPLLTTPERSHDEAVRLAGDWHGRGRLRYAVTPRFALSASDAILAACADVLAAVDGACFTSHVNENNAEVATVADQFPHRDHYVDTYDHHGLLGGCSVLAHNVHPTDAELDVLAARGTAVAYCPTSNAALGSGMFSLRRHVAAGVRVALGSDVGAGTGFSIFKEGLQAYFLQHLLGADGLPLAAGHLLHLSTAAGAAALGLGEVTGDLSPGKQFDAICVRPPVGTALDIGLRHAGSPEEALGKVFALAGDADVADVWVGGDQVASGGFVRPVSRPAPAGRRTPAG</sequence>
<accession>A0ABR8NA79</accession>
<proteinExistence type="predicted"/>
<dbReference type="EMBL" id="JACXYZ010000001">
    <property type="protein sequence ID" value="MBD3925037.1"/>
    <property type="molecule type" value="Genomic_DNA"/>
</dbReference>
<dbReference type="InterPro" id="IPR051607">
    <property type="entry name" value="Metallo-dep_hydrolases"/>
</dbReference>
<dbReference type="RefSeq" id="WP_191194736.1">
    <property type="nucleotide sequence ID" value="NZ_JACXYZ010000001.1"/>
</dbReference>
<evidence type="ECO:0000256" key="3">
    <source>
        <dbReference type="ARBA" id="ARBA00022801"/>
    </source>
</evidence>
<dbReference type="PANTHER" id="PTHR11271">
    <property type="entry name" value="GUANINE DEAMINASE"/>
    <property type="match status" value="1"/>
</dbReference>
<dbReference type="InterPro" id="IPR032466">
    <property type="entry name" value="Metal_Hydrolase"/>
</dbReference>
<evidence type="ECO:0000313" key="6">
    <source>
        <dbReference type="EMBL" id="MBD3925037.1"/>
    </source>
</evidence>
<dbReference type="Gene3D" id="3.20.20.140">
    <property type="entry name" value="Metal-dependent hydrolases"/>
    <property type="match status" value="1"/>
</dbReference>
<dbReference type="GO" id="GO:0008892">
    <property type="term" value="F:guanine deaminase activity"/>
    <property type="evidence" value="ECO:0007669"/>
    <property type="project" value="UniProtKB-EC"/>
</dbReference>
<reference evidence="6 7" key="1">
    <citation type="submission" date="2020-09" db="EMBL/GenBank/DDBJ databases">
        <title>novel species in genus Nocardioides.</title>
        <authorList>
            <person name="Zhang G."/>
        </authorList>
    </citation>
    <scope>NUCLEOTIDE SEQUENCE [LARGE SCALE GENOMIC DNA]</scope>
    <source>
        <strain evidence="6 7">KCTC 39551</strain>
    </source>
</reference>
<dbReference type="EC" id="3.5.4.3" evidence="6"/>
<dbReference type="NCBIfam" id="NF006679">
    <property type="entry name" value="PRK09228.1"/>
    <property type="match status" value="1"/>
</dbReference>
<dbReference type="Pfam" id="PF01979">
    <property type="entry name" value="Amidohydro_1"/>
    <property type="match status" value="1"/>
</dbReference>
<dbReference type="InterPro" id="IPR011059">
    <property type="entry name" value="Metal-dep_hydrolase_composite"/>
</dbReference>
<keyword evidence="2" id="KW-0479">Metal-binding</keyword>
<protein>
    <submittedName>
        <fullName evidence="6">Guanine deaminase</fullName>
        <ecNumber evidence="6">3.5.4.3</ecNumber>
    </submittedName>
</protein>